<gene>
    <name evidence="2" type="ORF">SAMN04488104_101536</name>
</gene>
<dbReference type="AlphaFoldDB" id="A0A1G6S381"/>
<feature type="transmembrane region" description="Helical" evidence="1">
    <location>
        <begin position="415"/>
        <end position="434"/>
    </location>
</feature>
<feature type="transmembrane region" description="Helical" evidence="1">
    <location>
        <begin position="332"/>
        <end position="351"/>
    </location>
</feature>
<dbReference type="GO" id="GO:0005886">
    <property type="term" value="C:plasma membrane"/>
    <property type="evidence" value="ECO:0007669"/>
    <property type="project" value="TreeGrafter"/>
</dbReference>
<dbReference type="OrthoDB" id="9342495at2"/>
<dbReference type="EMBL" id="FNAC01000015">
    <property type="protein sequence ID" value="SDD11124.1"/>
    <property type="molecule type" value="Genomic_DNA"/>
</dbReference>
<dbReference type="InterPro" id="IPR006160">
    <property type="entry name" value="SCFA_transpt_AtoE"/>
</dbReference>
<feature type="transmembrane region" description="Helical" evidence="1">
    <location>
        <begin position="190"/>
        <end position="210"/>
    </location>
</feature>
<keyword evidence="1" id="KW-0472">Membrane</keyword>
<feature type="transmembrane region" description="Helical" evidence="1">
    <location>
        <begin position="140"/>
        <end position="157"/>
    </location>
</feature>
<protein>
    <submittedName>
        <fullName evidence="2">Short-chain fatty acids transporter</fullName>
    </submittedName>
</protein>
<keyword evidence="1" id="KW-1133">Transmembrane helix</keyword>
<sequence length="435" mass="47500">MKLKRKTGFVISPFSLVLFLTVLCLVFSVLIVEDKGNSLKESIQQTLGFWQQGFFGLLDFTLQMMIILVFGYALAIYKPIHSVLKRIAKTPKNASQAVFLTAGITMLAGLLNWGFGLIIGALLARFVFLAMEEKGVRSDPVLLAVAGYLGMAVWHGGLSASAPLKVAEEGHFLQSKIGVISVSDTIFSSFNIWGSGGLILVFLLVLGILAQKKHKNDPPVYSQPLRPIDGNSKEYTGFLLGGIMILVVINQLFYQSVFNLGFLNLNMVNFLLFASTLLAYRGVNEFTEAVSEGLKSSSDIFIQFPFYAGILGMVTHSGVLESTVGYFMDNSSSSVFPVFALVSSAVVNFMVPSGGGQWAVQGPILMEISDAMGLSSSKTVMVFSLGDQISNLLQPFWALPLLAITGISAKQLLKYGFWLFLAGFSYLMLYVYLFF</sequence>
<feature type="transmembrane region" description="Helical" evidence="1">
    <location>
        <begin position="300"/>
        <end position="320"/>
    </location>
</feature>
<keyword evidence="1" id="KW-0812">Transmembrane</keyword>
<feature type="transmembrane region" description="Helical" evidence="1">
    <location>
        <begin position="235"/>
        <end position="254"/>
    </location>
</feature>
<name>A0A1G6S381_9BACT</name>
<evidence type="ECO:0000256" key="1">
    <source>
        <dbReference type="SAM" id="Phobius"/>
    </source>
</evidence>
<dbReference type="PANTHER" id="PTHR41983">
    <property type="entry name" value="SHORT-CHAIN FATTY ACID TRANSPORTER-RELATED"/>
    <property type="match status" value="1"/>
</dbReference>
<organism evidence="2 3">
    <name type="scientific">Algoriphagus faecimaris</name>
    <dbReference type="NCBI Taxonomy" id="686796"/>
    <lineage>
        <taxon>Bacteria</taxon>
        <taxon>Pseudomonadati</taxon>
        <taxon>Bacteroidota</taxon>
        <taxon>Cytophagia</taxon>
        <taxon>Cytophagales</taxon>
        <taxon>Cyclobacteriaceae</taxon>
        <taxon>Algoriphagus</taxon>
    </lineage>
</organism>
<feature type="transmembrane region" description="Helical" evidence="1">
    <location>
        <begin position="260"/>
        <end position="280"/>
    </location>
</feature>
<proteinExistence type="predicted"/>
<reference evidence="3" key="1">
    <citation type="submission" date="2016-10" db="EMBL/GenBank/DDBJ databases">
        <authorList>
            <person name="Varghese N."/>
            <person name="Submissions S."/>
        </authorList>
    </citation>
    <scope>NUCLEOTIDE SEQUENCE [LARGE SCALE GENOMIC DNA]</scope>
    <source>
        <strain evidence="3">DSM 23095</strain>
    </source>
</reference>
<evidence type="ECO:0000313" key="2">
    <source>
        <dbReference type="EMBL" id="SDD11124.1"/>
    </source>
</evidence>
<dbReference type="Pfam" id="PF02667">
    <property type="entry name" value="SCFA_trans"/>
    <property type="match status" value="2"/>
</dbReference>
<dbReference type="STRING" id="686796.SAMN04488104_101536"/>
<keyword evidence="3" id="KW-1185">Reference proteome</keyword>
<accession>A0A1G6S381</accession>
<dbReference type="PANTHER" id="PTHR41983:SF2">
    <property type="entry name" value="SHORT-CHAIN FATTY ACID TRANSPORTER-RELATED"/>
    <property type="match status" value="1"/>
</dbReference>
<dbReference type="RefSeq" id="WP_087939086.1">
    <property type="nucleotide sequence ID" value="NZ_FNAC01000015.1"/>
</dbReference>
<evidence type="ECO:0000313" key="3">
    <source>
        <dbReference type="Proteomes" id="UP000199060"/>
    </source>
</evidence>
<feature type="transmembrane region" description="Helical" evidence="1">
    <location>
        <begin position="12"/>
        <end position="32"/>
    </location>
</feature>
<feature type="transmembrane region" description="Helical" evidence="1">
    <location>
        <begin position="97"/>
        <end position="128"/>
    </location>
</feature>
<feature type="transmembrane region" description="Helical" evidence="1">
    <location>
        <begin position="53"/>
        <end position="77"/>
    </location>
</feature>
<dbReference type="Proteomes" id="UP000199060">
    <property type="component" value="Unassembled WGS sequence"/>
</dbReference>